<keyword evidence="3" id="KW-1003">Cell membrane</keyword>
<gene>
    <name evidence="8" type="ORF">E0H73_44505</name>
</gene>
<evidence type="ECO:0000313" key="8">
    <source>
        <dbReference type="EMBL" id="TCC45559.1"/>
    </source>
</evidence>
<keyword evidence="9" id="KW-1185">Reference proteome</keyword>
<evidence type="ECO:0000256" key="6">
    <source>
        <dbReference type="ARBA" id="ARBA00023136"/>
    </source>
</evidence>
<dbReference type="OrthoDB" id="7375466at2"/>
<dbReference type="AlphaFoldDB" id="A0A4R0JGE6"/>
<dbReference type="PANTHER" id="PTHR42718">
    <property type="entry name" value="MAJOR FACILITATOR SUPERFAMILY MULTIDRUG TRANSPORTER MFSC"/>
    <property type="match status" value="1"/>
</dbReference>
<dbReference type="InterPro" id="IPR036259">
    <property type="entry name" value="MFS_trans_sf"/>
</dbReference>
<dbReference type="GO" id="GO:0005886">
    <property type="term" value="C:plasma membrane"/>
    <property type="evidence" value="ECO:0007669"/>
    <property type="project" value="UniProtKB-SubCell"/>
</dbReference>
<evidence type="ECO:0000256" key="7">
    <source>
        <dbReference type="SAM" id="Phobius"/>
    </source>
</evidence>
<keyword evidence="5 7" id="KW-1133">Transmembrane helix</keyword>
<keyword evidence="6 7" id="KW-0472">Membrane</keyword>
<evidence type="ECO:0000256" key="1">
    <source>
        <dbReference type="ARBA" id="ARBA00004651"/>
    </source>
</evidence>
<keyword evidence="2" id="KW-0813">Transport</keyword>
<evidence type="ECO:0000256" key="2">
    <source>
        <dbReference type="ARBA" id="ARBA00022448"/>
    </source>
</evidence>
<evidence type="ECO:0000256" key="4">
    <source>
        <dbReference type="ARBA" id="ARBA00022692"/>
    </source>
</evidence>
<dbReference type="SUPFAM" id="SSF103473">
    <property type="entry name" value="MFS general substrate transporter"/>
    <property type="match status" value="1"/>
</dbReference>
<organism evidence="8 9">
    <name type="scientific">Kribbella pittospori</name>
    <dbReference type="NCBI Taxonomy" id="722689"/>
    <lineage>
        <taxon>Bacteria</taxon>
        <taxon>Bacillati</taxon>
        <taxon>Actinomycetota</taxon>
        <taxon>Actinomycetes</taxon>
        <taxon>Propionibacteriales</taxon>
        <taxon>Kribbellaceae</taxon>
        <taxon>Kribbella</taxon>
    </lineage>
</organism>
<dbReference type="PANTHER" id="PTHR42718:SF46">
    <property type="entry name" value="BLR6921 PROTEIN"/>
    <property type="match status" value="1"/>
</dbReference>
<keyword evidence="4 7" id="KW-0812">Transmembrane</keyword>
<feature type="transmembrane region" description="Helical" evidence="7">
    <location>
        <begin position="26"/>
        <end position="44"/>
    </location>
</feature>
<accession>A0A4R0JGE6</accession>
<evidence type="ECO:0000256" key="5">
    <source>
        <dbReference type="ARBA" id="ARBA00022989"/>
    </source>
</evidence>
<evidence type="ECO:0008006" key="10">
    <source>
        <dbReference type="Google" id="ProtNLM"/>
    </source>
</evidence>
<protein>
    <recommendedName>
        <fullName evidence="10">MFS transporter</fullName>
    </recommendedName>
</protein>
<comment type="caution">
    <text evidence="8">The sequence shown here is derived from an EMBL/GenBank/DDBJ whole genome shotgun (WGS) entry which is preliminary data.</text>
</comment>
<dbReference type="RefSeq" id="WP_131367223.1">
    <property type="nucleotide sequence ID" value="NZ_SJKB01000036.1"/>
</dbReference>
<dbReference type="Proteomes" id="UP000291144">
    <property type="component" value="Unassembled WGS sequence"/>
</dbReference>
<name>A0A4R0JGE6_9ACTN</name>
<sequence>MVTSAAAFVLLSRAPADNGYATHLLPAFVIAGFTFAAAFVPLTAQGMSGIRDGERGLASGILQTSTHLGGAIVLTALATVATARTHAADGGSSRLHFRLVPGLPHRRPDPCGRRRQCCPDSAHSRRPVWLSLHVATHPPVL</sequence>
<evidence type="ECO:0000313" key="9">
    <source>
        <dbReference type="Proteomes" id="UP000291144"/>
    </source>
</evidence>
<evidence type="ECO:0000256" key="3">
    <source>
        <dbReference type="ARBA" id="ARBA00022475"/>
    </source>
</evidence>
<dbReference type="EMBL" id="SJKB01000036">
    <property type="protein sequence ID" value="TCC45559.1"/>
    <property type="molecule type" value="Genomic_DNA"/>
</dbReference>
<proteinExistence type="predicted"/>
<reference evidence="8 9" key="1">
    <citation type="submission" date="2019-02" db="EMBL/GenBank/DDBJ databases">
        <title>Kribbella capetownensis sp. nov. and Kribbella speibonae sp. nov., isolated from soil.</title>
        <authorList>
            <person name="Curtis S.M."/>
            <person name="Norton I."/>
            <person name="Everest G.J."/>
            <person name="Meyers P.R."/>
        </authorList>
    </citation>
    <scope>NUCLEOTIDE SEQUENCE [LARGE SCALE GENOMIC DNA]</scope>
    <source>
        <strain evidence="8 9">NRRL B-24813</strain>
    </source>
</reference>
<comment type="subcellular location">
    <subcellularLocation>
        <location evidence="1">Cell membrane</location>
        <topology evidence="1">Multi-pass membrane protein</topology>
    </subcellularLocation>
</comment>